<reference evidence="3" key="1">
    <citation type="submission" date="2022-11" db="EMBL/GenBank/DDBJ databases">
        <authorList>
            <person name="Somphong A."/>
            <person name="Phongsopitanun W."/>
        </authorList>
    </citation>
    <scope>NUCLEOTIDE SEQUENCE</scope>
    <source>
        <strain evidence="3">Pm04-4</strain>
    </source>
</reference>
<organism evidence="3 4">
    <name type="scientific">Paractinoplanes pyxinae</name>
    <dbReference type="NCBI Taxonomy" id="2997416"/>
    <lineage>
        <taxon>Bacteria</taxon>
        <taxon>Bacillati</taxon>
        <taxon>Actinomycetota</taxon>
        <taxon>Actinomycetes</taxon>
        <taxon>Micromonosporales</taxon>
        <taxon>Micromonosporaceae</taxon>
        <taxon>Paractinoplanes</taxon>
    </lineage>
</organism>
<protein>
    <submittedName>
        <fullName evidence="3">MerR family transcriptional regulator</fullName>
    </submittedName>
</protein>
<name>A0ABT4B024_9ACTN</name>
<dbReference type="Pfam" id="PF13411">
    <property type="entry name" value="MerR_1"/>
    <property type="match status" value="1"/>
</dbReference>
<accession>A0ABT4B024</accession>
<evidence type="ECO:0000313" key="4">
    <source>
        <dbReference type="Proteomes" id="UP001151002"/>
    </source>
</evidence>
<dbReference type="RefSeq" id="WP_267563016.1">
    <property type="nucleotide sequence ID" value="NZ_JAPNTZ010000004.1"/>
</dbReference>
<gene>
    <name evidence="3" type="ORF">OWR29_13195</name>
</gene>
<proteinExistence type="predicted"/>
<dbReference type="InterPro" id="IPR000551">
    <property type="entry name" value="MerR-type_HTH_dom"/>
</dbReference>
<keyword evidence="4" id="KW-1185">Reference proteome</keyword>
<sequence length="140" mass="15632">MTRPLTILEMSRRSGFSEPTLRYYEKTGLLGTVGRDPETGHRRYDAATAERVEALACLRSSGVSVDGLRDYVRLLAHGTEKAGELNGLFAAQAGQLAAEIERLRVRHEYLTLKAELWAARGRGEDDAAIVERVEEVLKRF</sequence>
<evidence type="ECO:0000313" key="3">
    <source>
        <dbReference type="EMBL" id="MCY1138958.1"/>
    </source>
</evidence>
<dbReference type="PANTHER" id="PTHR30204">
    <property type="entry name" value="REDOX-CYCLING DRUG-SENSING TRANSCRIPTIONAL ACTIVATOR SOXR"/>
    <property type="match status" value="1"/>
</dbReference>
<dbReference type="PROSITE" id="PS50937">
    <property type="entry name" value="HTH_MERR_2"/>
    <property type="match status" value="1"/>
</dbReference>
<keyword evidence="1" id="KW-0238">DNA-binding</keyword>
<dbReference type="EMBL" id="JAPNTZ010000004">
    <property type="protein sequence ID" value="MCY1138958.1"/>
    <property type="molecule type" value="Genomic_DNA"/>
</dbReference>
<dbReference type="Gene3D" id="1.10.1660.10">
    <property type="match status" value="1"/>
</dbReference>
<evidence type="ECO:0000256" key="1">
    <source>
        <dbReference type="ARBA" id="ARBA00023125"/>
    </source>
</evidence>
<dbReference type="PANTHER" id="PTHR30204:SF98">
    <property type="entry name" value="HTH-TYPE TRANSCRIPTIONAL REGULATOR ADHR"/>
    <property type="match status" value="1"/>
</dbReference>
<dbReference type="SUPFAM" id="SSF46955">
    <property type="entry name" value="Putative DNA-binding domain"/>
    <property type="match status" value="1"/>
</dbReference>
<dbReference type="Proteomes" id="UP001151002">
    <property type="component" value="Unassembled WGS sequence"/>
</dbReference>
<dbReference type="InterPro" id="IPR009061">
    <property type="entry name" value="DNA-bd_dom_put_sf"/>
</dbReference>
<comment type="caution">
    <text evidence="3">The sequence shown here is derived from an EMBL/GenBank/DDBJ whole genome shotgun (WGS) entry which is preliminary data.</text>
</comment>
<evidence type="ECO:0000259" key="2">
    <source>
        <dbReference type="PROSITE" id="PS50937"/>
    </source>
</evidence>
<feature type="domain" description="HTH merR-type" evidence="2">
    <location>
        <begin position="1"/>
        <end position="74"/>
    </location>
</feature>
<dbReference type="SMART" id="SM00422">
    <property type="entry name" value="HTH_MERR"/>
    <property type="match status" value="1"/>
</dbReference>
<dbReference type="InterPro" id="IPR047057">
    <property type="entry name" value="MerR_fam"/>
</dbReference>